<proteinExistence type="predicted"/>
<organism evidence="2 3">
    <name type="scientific">Avibacterium paragallinarum</name>
    <name type="common">Haemophilus gallinarum</name>
    <dbReference type="NCBI Taxonomy" id="728"/>
    <lineage>
        <taxon>Bacteria</taxon>
        <taxon>Pseudomonadati</taxon>
        <taxon>Pseudomonadota</taxon>
        <taxon>Gammaproteobacteria</taxon>
        <taxon>Pasteurellales</taxon>
        <taxon>Pasteurellaceae</taxon>
        <taxon>Avibacterium</taxon>
    </lineage>
</organism>
<dbReference type="Pfam" id="PF24801">
    <property type="entry name" value="FNIII-A_GpJ"/>
    <property type="match status" value="1"/>
</dbReference>
<dbReference type="PANTHER" id="PTHR36251:SF2">
    <property type="entry name" value="GIFSY-2 PROPHAGE HOST SPECIFICITY PROTEIN J, PHAGE LAMBDA"/>
    <property type="match status" value="1"/>
</dbReference>
<evidence type="ECO:0000259" key="1">
    <source>
        <dbReference type="Pfam" id="PF24801"/>
    </source>
</evidence>
<dbReference type="AlphaFoldDB" id="A0A380X319"/>
<sequence length="261" mass="28957">MGKGGGGGHTPMEAPESGRSKQLVNIVEIISEGEIQGLVDGVKSVYLDKTPIQASDDSYNFNNVDAQGRIGVQDQDIMEGFNASEKEVAVSAQVRKTVAITRTITDSKVSRLRLTLGVQSLFSQNDQGDTNGTRVELRVTIGSSIYPVVIEGKYSSQYLRQFEYGNLPPVPFQVRVERLTDDSKSQRLQNNTVWSSYTEIIETQFAYPNTALVGIQFDSEYFGSIPNRNYEIYGIKLKVPSNYNPISRTYTGLWDGTFKIA</sequence>
<accession>A0A380X319</accession>
<name>A0A380X319_AVIPA</name>
<dbReference type="Proteomes" id="UP000254620">
    <property type="component" value="Unassembled WGS sequence"/>
</dbReference>
<protein>
    <recommendedName>
        <fullName evidence="1">Tip attachment protein J HDII-ins2 domain-containing protein</fullName>
    </recommendedName>
</protein>
<evidence type="ECO:0000313" key="2">
    <source>
        <dbReference type="EMBL" id="SUU97067.1"/>
    </source>
</evidence>
<dbReference type="PANTHER" id="PTHR36251">
    <property type="entry name" value="FELS-1 PROPHAGE HOST SPECIFICITY PROTEIN-RELATED"/>
    <property type="match status" value="1"/>
</dbReference>
<reference evidence="2 3" key="1">
    <citation type="submission" date="2018-06" db="EMBL/GenBank/DDBJ databases">
        <authorList>
            <consortium name="Pathogen Informatics"/>
            <person name="Doyle S."/>
        </authorList>
    </citation>
    <scope>NUCLEOTIDE SEQUENCE [LARGE SCALE GENOMIC DNA]</scope>
    <source>
        <strain evidence="2 3">NCTC10926</strain>
    </source>
</reference>
<dbReference type="EMBL" id="UFSW01000001">
    <property type="protein sequence ID" value="SUU97067.1"/>
    <property type="molecule type" value="Genomic_DNA"/>
</dbReference>
<feature type="domain" description="Tip attachment protein J HDII-ins2" evidence="1">
    <location>
        <begin position="84"/>
        <end position="202"/>
    </location>
</feature>
<evidence type="ECO:0000313" key="3">
    <source>
        <dbReference type="Proteomes" id="UP000254620"/>
    </source>
</evidence>
<dbReference type="RefSeq" id="WP_258866861.1">
    <property type="nucleotide sequence ID" value="NZ_UFSW01000001.1"/>
</dbReference>
<dbReference type="InterPro" id="IPR053171">
    <property type="entry name" value="Viral_Tip_Attach_Protein"/>
</dbReference>
<gene>
    <name evidence="2" type="ORF">NCTC10926_00433</name>
</gene>
<dbReference type="InterPro" id="IPR055385">
    <property type="entry name" value="GpJ_HDII-ins2"/>
</dbReference>